<protein>
    <submittedName>
        <fullName evidence="8">YeiH family protein</fullName>
    </submittedName>
</protein>
<evidence type="ECO:0000313" key="9">
    <source>
        <dbReference type="Proteomes" id="UP001597295"/>
    </source>
</evidence>
<comment type="similarity">
    <text evidence="2">Belongs to the UPF0324 family.</text>
</comment>
<evidence type="ECO:0000256" key="1">
    <source>
        <dbReference type="ARBA" id="ARBA00004651"/>
    </source>
</evidence>
<dbReference type="Pfam" id="PF03601">
    <property type="entry name" value="Cons_hypoth698"/>
    <property type="match status" value="1"/>
</dbReference>
<feature type="transmembrane region" description="Helical" evidence="7">
    <location>
        <begin position="154"/>
        <end position="173"/>
    </location>
</feature>
<evidence type="ECO:0000256" key="6">
    <source>
        <dbReference type="ARBA" id="ARBA00023136"/>
    </source>
</evidence>
<dbReference type="PANTHER" id="PTHR30106">
    <property type="entry name" value="INNER MEMBRANE PROTEIN YEIH-RELATED"/>
    <property type="match status" value="1"/>
</dbReference>
<feature type="transmembrane region" description="Helical" evidence="7">
    <location>
        <begin position="87"/>
        <end position="109"/>
    </location>
</feature>
<feature type="transmembrane region" description="Helical" evidence="7">
    <location>
        <begin position="185"/>
        <end position="206"/>
    </location>
</feature>
<sequence length="336" mass="34482">MSVVISEVKTALPGFALAVIIAMAASFITDHYGGPTVLFALLLGMAFHFLSSDSRFAPGIARSARTVLRLGVALLGARITADQVAALGWQSLVGVALAVVATIFFGAALAKMLGMKRRVGILTGGAVAICGASAAAAVSAVLPRYPDQERDTAFAIVAVTSLSTIAMVLYPILAKLLGFDAVASGIFLGGTIHDVAQVVGAGYAVSVETGDTATIIKLWRVALLVPVVLTIAILGRRLVPGDEAAGKAPLFPSFLIAFILLVAANSLGWVPKPVAAGLSDASRWCILISISALGIKTSMQDIAKVGPRAALMMVAETIFIMLAVLVLIYASGHSGS</sequence>
<feature type="transmembrane region" description="Helical" evidence="7">
    <location>
        <begin position="121"/>
        <end position="142"/>
    </location>
</feature>
<dbReference type="Proteomes" id="UP001597295">
    <property type="component" value="Unassembled WGS sequence"/>
</dbReference>
<feature type="transmembrane region" description="Helical" evidence="7">
    <location>
        <begin position="34"/>
        <end position="51"/>
    </location>
</feature>
<feature type="transmembrane region" description="Helical" evidence="7">
    <location>
        <begin position="310"/>
        <end position="330"/>
    </location>
</feature>
<evidence type="ECO:0000313" key="8">
    <source>
        <dbReference type="EMBL" id="MFD2264302.1"/>
    </source>
</evidence>
<comment type="subcellular location">
    <subcellularLocation>
        <location evidence="1">Cell membrane</location>
        <topology evidence="1">Multi-pass membrane protein</topology>
    </subcellularLocation>
</comment>
<organism evidence="8 9">
    <name type="scientific">Lacibacterium aquatile</name>
    <dbReference type="NCBI Taxonomy" id="1168082"/>
    <lineage>
        <taxon>Bacteria</taxon>
        <taxon>Pseudomonadati</taxon>
        <taxon>Pseudomonadota</taxon>
        <taxon>Alphaproteobacteria</taxon>
        <taxon>Rhodospirillales</taxon>
        <taxon>Rhodospirillaceae</taxon>
    </lineage>
</organism>
<feature type="transmembrane region" description="Helical" evidence="7">
    <location>
        <begin position="12"/>
        <end position="28"/>
    </location>
</feature>
<proteinExistence type="inferred from homology"/>
<keyword evidence="5 7" id="KW-1133">Transmembrane helix</keyword>
<reference evidence="9" key="1">
    <citation type="journal article" date="2019" name="Int. J. Syst. Evol. Microbiol.">
        <title>The Global Catalogue of Microorganisms (GCM) 10K type strain sequencing project: providing services to taxonomists for standard genome sequencing and annotation.</title>
        <authorList>
            <consortium name="The Broad Institute Genomics Platform"/>
            <consortium name="The Broad Institute Genome Sequencing Center for Infectious Disease"/>
            <person name="Wu L."/>
            <person name="Ma J."/>
        </authorList>
    </citation>
    <scope>NUCLEOTIDE SEQUENCE [LARGE SCALE GENOMIC DNA]</scope>
    <source>
        <strain evidence="9">CGMCC 1.19062</strain>
    </source>
</reference>
<evidence type="ECO:0000256" key="4">
    <source>
        <dbReference type="ARBA" id="ARBA00022692"/>
    </source>
</evidence>
<evidence type="ECO:0000256" key="7">
    <source>
        <dbReference type="SAM" id="Phobius"/>
    </source>
</evidence>
<keyword evidence="9" id="KW-1185">Reference proteome</keyword>
<evidence type="ECO:0000256" key="5">
    <source>
        <dbReference type="ARBA" id="ARBA00022989"/>
    </source>
</evidence>
<evidence type="ECO:0000256" key="2">
    <source>
        <dbReference type="ARBA" id="ARBA00007977"/>
    </source>
</evidence>
<name>A0ABW5DTA3_9PROT</name>
<keyword evidence="3" id="KW-1003">Cell membrane</keyword>
<evidence type="ECO:0000256" key="3">
    <source>
        <dbReference type="ARBA" id="ARBA00022475"/>
    </source>
</evidence>
<keyword evidence="6 7" id="KW-0472">Membrane</keyword>
<feature type="transmembrane region" description="Helical" evidence="7">
    <location>
        <begin position="218"/>
        <end position="238"/>
    </location>
</feature>
<dbReference type="RefSeq" id="WP_379877375.1">
    <property type="nucleotide sequence ID" value="NZ_JBHUIP010000013.1"/>
</dbReference>
<accession>A0ABW5DTA3</accession>
<keyword evidence="4 7" id="KW-0812">Transmembrane</keyword>
<feature type="transmembrane region" description="Helical" evidence="7">
    <location>
        <begin position="250"/>
        <end position="269"/>
    </location>
</feature>
<dbReference type="EMBL" id="JBHUIP010000013">
    <property type="protein sequence ID" value="MFD2264302.1"/>
    <property type="molecule type" value="Genomic_DNA"/>
</dbReference>
<gene>
    <name evidence="8" type="ORF">ACFSM5_15470</name>
</gene>
<dbReference type="InterPro" id="IPR018383">
    <property type="entry name" value="UPF0324_pro"/>
</dbReference>
<comment type="caution">
    <text evidence="8">The sequence shown here is derived from an EMBL/GenBank/DDBJ whole genome shotgun (WGS) entry which is preliminary data.</text>
</comment>
<dbReference type="PANTHER" id="PTHR30106:SF2">
    <property type="entry name" value="UPF0324 INNER MEMBRANE PROTEIN YEIH"/>
    <property type="match status" value="1"/>
</dbReference>